<evidence type="ECO:0000313" key="3">
    <source>
        <dbReference type="Proteomes" id="UP001237592"/>
    </source>
</evidence>
<keyword evidence="1" id="KW-0472">Membrane</keyword>
<feature type="transmembrane region" description="Helical" evidence="1">
    <location>
        <begin position="33"/>
        <end position="54"/>
    </location>
</feature>
<name>A0ABU0XNE0_9BURK</name>
<gene>
    <name evidence="2" type="ORF">RB624_03950</name>
</gene>
<dbReference type="RefSeq" id="WP_307778374.1">
    <property type="nucleotide sequence ID" value="NZ_JAVFKP010000001.1"/>
</dbReference>
<reference evidence="2 3" key="1">
    <citation type="submission" date="2023-08" db="EMBL/GenBank/DDBJ databases">
        <title>Draft genome sequence of Janthinobacterium lividum.</title>
        <authorList>
            <person name="Chun B.H."/>
            <person name="Lee Y."/>
        </authorList>
    </citation>
    <scope>NUCLEOTIDE SEQUENCE [LARGE SCALE GENOMIC DNA]</scope>
    <source>
        <strain evidence="2 3">AMJK</strain>
    </source>
</reference>
<accession>A0ABU0XNE0</accession>
<dbReference type="EMBL" id="JAVFKP010000001">
    <property type="protein sequence ID" value="MDQ4625038.1"/>
    <property type="molecule type" value="Genomic_DNA"/>
</dbReference>
<comment type="caution">
    <text evidence="2">The sequence shown here is derived from an EMBL/GenBank/DDBJ whole genome shotgun (WGS) entry which is preliminary data.</text>
</comment>
<organism evidence="2 3">
    <name type="scientific">Janthinobacterium lividum</name>
    <dbReference type="NCBI Taxonomy" id="29581"/>
    <lineage>
        <taxon>Bacteria</taxon>
        <taxon>Pseudomonadati</taxon>
        <taxon>Pseudomonadota</taxon>
        <taxon>Betaproteobacteria</taxon>
        <taxon>Burkholderiales</taxon>
        <taxon>Oxalobacteraceae</taxon>
        <taxon>Janthinobacterium</taxon>
    </lineage>
</organism>
<keyword evidence="1" id="KW-1133">Transmembrane helix</keyword>
<evidence type="ECO:0000256" key="1">
    <source>
        <dbReference type="SAM" id="Phobius"/>
    </source>
</evidence>
<dbReference type="Proteomes" id="UP001237592">
    <property type="component" value="Unassembled WGS sequence"/>
</dbReference>
<keyword evidence="3" id="KW-1185">Reference proteome</keyword>
<feature type="transmembrane region" description="Helical" evidence="1">
    <location>
        <begin position="7"/>
        <end position="27"/>
    </location>
</feature>
<evidence type="ECO:0000313" key="2">
    <source>
        <dbReference type="EMBL" id="MDQ4625038.1"/>
    </source>
</evidence>
<keyword evidence="1" id="KW-0812">Transmembrane</keyword>
<protein>
    <submittedName>
        <fullName evidence="2">Uncharacterized protein</fullName>
    </submittedName>
</protein>
<proteinExistence type="predicted"/>
<sequence>MAWYDKWAIMATAAAVGLAGYEGIQWGNMDATLWAYWVGAMGTVSTLIGTIWLATAETRKRNSHELSVARVTASAIRPQVREIEHICRNVCKDIDAITKFYPSQPIPTHRLKAIGLALGTLDFWTIQEIVPLVALPGHCAEKLAGARGIVATTATIFKNTKVENDTQKDIVEFILAYLVMMENAVQLMDEAAIDMRVAIQSGFPSVRSS</sequence>